<organism evidence="1">
    <name type="scientific">Amphimedon queenslandica</name>
    <name type="common">Sponge</name>
    <dbReference type="NCBI Taxonomy" id="400682"/>
    <lineage>
        <taxon>Eukaryota</taxon>
        <taxon>Metazoa</taxon>
        <taxon>Porifera</taxon>
        <taxon>Demospongiae</taxon>
        <taxon>Heteroscleromorpha</taxon>
        <taxon>Haplosclerida</taxon>
        <taxon>Niphatidae</taxon>
        <taxon>Amphimedon</taxon>
    </lineage>
</organism>
<dbReference type="AlphaFoldDB" id="A0A1X7TT73"/>
<dbReference type="EnsemblMetazoa" id="Aqu2.1.18349_001">
    <property type="protein sequence ID" value="Aqu2.1.18349_001"/>
    <property type="gene ID" value="Aqu2.1.18349"/>
</dbReference>
<dbReference type="Proteomes" id="UP000007879">
    <property type="component" value="Unassembled WGS sequence"/>
</dbReference>
<dbReference type="KEGG" id="aqu:109586102"/>
<proteinExistence type="predicted"/>
<name>A0A1X7TT73_AMPQE</name>
<dbReference type="eggNOG" id="ENOG502T0E7">
    <property type="taxonomic scope" value="Eukaryota"/>
</dbReference>
<reference evidence="1" key="2">
    <citation type="submission" date="2017-05" db="UniProtKB">
        <authorList>
            <consortium name="EnsemblMetazoa"/>
        </authorList>
    </citation>
    <scope>IDENTIFICATION</scope>
</reference>
<protein>
    <submittedName>
        <fullName evidence="1">Uncharacterized protein</fullName>
    </submittedName>
</protein>
<reference evidence="2" key="1">
    <citation type="journal article" date="2010" name="Nature">
        <title>The Amphimedon queenslandica genome and the evolution of animal complexity.</title>
        <authorList>
            <person name="Srivastava M."/>
            <person name="Simakov O."/>
            <person name="Chapman J."/>
            <person name="Fahey B."/>
            <person name="Gauthier M.E."/>
            <person name="Mitros T."/>
            <person name="Richards G.S."/>
            <person name="Conaco C."/>
            <person name="Dacre M."/>
            <person name="Hellsten U."/>
            <person name="Larroux C."/>
            <person name="Putnam N.H."/>
            <person name="Stanke M."/>
            <person name="Adamska M."/>
            <person name="Darling A."/>
            <person name="Degnan S.M."/>
            <person name="Oakley T.H."/>
            <person name="Plachetzki D.C."/>
            <person name="Zhai Y."/>
            <person name="Adamski M."/>
            <person name="Calcino A."/>
            <person name="Cummins S.F."/>
            <person name="Goodstein D.M."/>
            <person name="Harris C."/>
            <person name="Jackson D.J."/>
            <person name="Leys S.P."/>
            <person name="Shu S."/>
            <person name="Woodcroft B.J."/>
            <person name="Vervoort M."/>
            <person name="Kosik K.S."/>
            <person name="Manning G."/>
            <person name="Degnan B.M."/>
            <person name="Rokhsar D.S."/>
        </authorList>
    </citation>
    <scope>NUCLEOTIDE SEQUENCE [LARGE SCALE GENOMIC DNA]</scope>
</reference>
<dbReference type="EnsemblMetazoa" id="XM_020002271.1">
    <property type="protein sequence ID" value="XP_019857830.1"/>
    <property type="gene ID" value="LOC109586102"/>
</dbReference>
<evidence type="ECO:0000313" key="1">
    <source>
        <dbReference type="EnsemblMetazoa" id="Aqu2.1.18349_001"/>
    </source>
</evidence>
<sequence length="471" mass="50962">MAEIPEMIEEANVALEENAETLSATMEVDLSVGSDLAETSWVGNTMELNMAETSAMTKDVTASLMSDALSDESLFGSTSKLANEVETLMGFPYGEETAAVSTDVANASGEISKLETETEASEMSKSAKWSKTKLVGKIFMYGTGILLGLDWIAGRLAGIITTMMDADNAPSWTKDMTDAEKEELKDVTAALPKLSIILQSWVSQWKTYKDKDVDLGTLRVTISSTPHDVPVMLMLFYAFRDMDGMITNTKSIFSGGTDSLSAADVIVAMNNIFVVLADALSVYEMKKQSAYLKAHQFPPKEDQETLNKIIMSFKDGEAKVKAVGVKYLRFAATNAVTAYLQVKITRDIYHSLQNIVLPQMRAAAKAAFKDAAQSHMDDEKAAIQALAWVPGAGISMARDKIAKEQKIAAEEGTAAAKKAAEDKLAELRPQVVANAKLAAKKHTDVDQKQLKIIADLAIDSALGQVKSAVKK</sequence>
<keyword evidence="2" id="KW-1185">Reference proteome</keyword>
<dbReference type="InParanoid" id="A0A1X7TT73"/>
<evidence type="ECO:0000313" key="2">
    <source>
        <dbReference type="Proteomes" id="UP000007879"/>
    </source>
</evidence>
<gene>
    <name evidence="1" type="primary">109586102</name>
</gene>
<accession>A0A1X7TT73</accession>